<accession>A0ABX2DQB8</accession>
<evidence type="ECO:0000313" key="3">
    <source>
        <dbReference type="Proteomes" id="UP000711047"/>
    </source>
</evidence>
<keyword evidence="1" id="KW-0732">Signal</keyword>
<gene>
    <name evidence="2" type="ORF">HQN87_14820</name>
</gene>
<sequence length="238" mass="25444">MFKKIGSILISGVLMLSLSSSVFAEQGDPSNPDSTVISVNPTVINDQESIRDNFNELGINVDTQKKLLGKMERGELLDSQNPAKINEGITTKSSNPKNNVLGKSTNSAGYTTRTVFPDGSISILSVTPGAGTVCGSGYCNYQSTKIYSSNTVVTASFLANFTIVNGGYSYISNVWEPSVRTFISTSFSNLSLNITRPSESLQFSAQASMTWIFSSIAGSQNQYLNLDVKNGVATSTPN</sequence>
<feature type="signal peptide" evidence="1">
    <location>
        <begin position="1"/>
        <end position="24"/>
    </location>
</feature>
<evidence type="ECO:0000313" key="2">
    <source>
        <dbReference type="EMBL" id="NQX46610.1"/>
    </source>
</evidence>
<dbReference type="RefSeq" id="WP_173133736.1">
    <property type="nucleotide sequence ID" value="NZ_JABMKX010000007.1"/>
</dbReference>
<dbReference type="EMBL" id="JABMKX010000007">
    <property type="protein sequence ID" value="NQX46610.1"/>
    <property type="molecule type" value="Genomic_DNA"/>
</dbReference>
<proteinExistence type="predicted"/>
<dbReference type="Proteomes" id="UP000711047">
    <property type="component" value="Unassembled WGS sequence"/>
</dbReference>
<keyword evidence="3" id="KW-1185">Reference proteome</keyword>
<reference evidence="2 3" key="1">
    <citation type="submission" date="2020-05" db="EMBL/GenBank/DDBJ databases">
        <title>Paenibacillus glebae, sp. nov., Paenibacillus humi sp. nov., Paenibacillus pedi sp. nov., Paenibacillus terrestris sp. nov. and Paenibacillus terricola sp. nov., isolated from a forest top soil sample.</title>
        <authorList>
            <person name="Qi S."/>
            <person name="Carlier A."/>
            <person name="Cnockaert M."/>
            <person name="Vandamme P."/>
        </authorList>
    </citation>
    <scope>NUCLEOTIDE SEQUENCE [LARGE SCALE GENOMIC DNA]</scope>
    <source>
        <strain evidence="2 3">LMG 29502</strain>
    </source>
</reference>
<protein>
    <submittedName>
        <fullName evidence="2">Uncharacterized protein</fullName>
    </submittedName>
</protein>
<comment type="caution">
    <text evidence="2">The sequence shown here is derived from an EMBL/GenBank/DDBJ whole genome shotgun (WGS) entry which is preliminary data.</text>
</comment>
<feature type="chain" id="PRO_5046757655" evidence="1">
    <location>
        <begin position="25"/>
        <end position="238"/>
    </location>
</feature>
<name>A0ABX2DQB8_9BACL</name>
<evidence type="ECO:0000256" key="1">
    <source>
        <dbReference type="SAM" id="SignalP"/>
    </source>
</evidence>
<organism evidence="2 3">
    <name type="scientific">Paenibacillus tritici</name>
    <dbReference type="NCBI Taxonomy" id="1873425"/>
    <lineage>
        <taxon>Bacteria</taxon>
        <taxon>Bacillati</taxon>
        <taxon>Bacillota</taxon>
        <taxon>Bacilli</taxon>
        <taxon>Bacillales</taxon>
        <taxon>Paenibacillaceae</taxon>
        <taxon>Paenibacillus</taxon>
    </lineage>
</organism>